<name>A0A7Z0SCY6_9GAMM</name>
<gene>
    <name evidence="1" type="ORF">H0A75_00015</name>
</gene>
<reference evidence="1 2" key="1">
    <citation type="submission" date="2020-05" db="EMBL/GenBank/DDBJ databases">
        <title>Horizontal transmission and recombination maintain forever young bacterial symbiont genomes.</title>
        <authorList>
            <person name="Russell S.L."/>
            <person name="Pepper-Tunick E."/>
            <person name="Svedberg J."/>
            <person name="Byrne A."/>
            <person name="Ruelas Castillo J."/>
            <person name="Vollmers C."/>
            <person name="Beinart R.A."/>
            <person name="Corbett-Detig R."/>
        </authorList>
    </citation>
    <scope>NUCLEOTIDE SEQUENCE [LARGE SCALE GENOMIC DNA]</scope>
    <source>
        <strain evidence="1">4727-3</strain>
    </source>
</reference>
<comment type="caution">
    <text evidence="1">The sequence shown here is derived from an EMBL/GenBank/DDBJ whole genome shotgun (WGS) entry which is preliminary data.</text>
</comment>
<dbReference type="AlphaFoldDB" id="A0A7Z0SCY6"/>
<evidence type="ECO:0000313" key="1">
    <source>
        <dbReference type="EMBL" id="NYT46329.1"/>
    </source>
</evidence>
<sequence>MEWDTSKVTDMTAMFGRAKLQPSLNWDTSKVTDMKAFIAA</sequence>
<dbReference type="InterPro" id="IPR011889">
    <property type="entry name" value="Liste_lipo_26"/>
</dbReference>
<protein>
    <submittedName>
        <fullName evidence="1">BspA family leucine-rich repeat surface protein</fullName>
    </submittedName>
</protein>
<dbReference type="Pfam" id="PF03382">
    <property type="entry name" value="DUF285"/>
    <property type="match status" value="1"/>
</dbReference>
<evidence type="ECO:0000313" key="2">
    <source>
        <dbReference type="Proteomes" id="UP000537890"/>
    </source>
</evidence>
<dbReference type="EMBL" id="JACCHS010000001">
    <property type="protein sequence ID" value="NYT46329.1"/>
    <property type="molecule type" value="Genomic_DNA"/>
</dbReference>
<dbReference type="Proteomes" id="UP000537890">
    <property type="component" value="Unassembled WGS sequence"/>
</dbReference>
<proteinExistence type="predicted"/>
<dbReference type="NCBIfam" id="TIGR02167">
    <property type="entry name" value="Liste_lipo_26"/>
    <property type="match status" value="2"/>
</dbReference>
<accession>A0A7Z0SCY6</accession>
<organism evidence="1 2">
    <name type="scientific">Candidatus Methanofishera endochildressiae</name>
    <dbReference type="NCBI Taxonomy" id="2738884"/>
    <lineage>
        <taxon>Bacteria</taxon>
        <taxon>Pseudomonadati</taxon>
        <taxon>Pseudomonadota</taxon>
        <taxon>Gammaproteobacteria</taxon>
        <taxon>Candidatus Methanofishera</taxon>
    </lineage>
</organism>
<dbReference type="InterPro" id="IPR005046">
    <property type="entry name" value="DUF285"/>
</dbReference>